<proteinExistence type="predicted"/>
<accession>A0A561ULC8</accession>
<feature type="transmembrane region" description="Helical" evidence="1">
    <location>
        <begin position="12"/>
        <end position="30"/>
    </location>
</feature>
<gene>
    <name evidence="2" type="ORF">FHX73_114033</name>
</gene>
<keyword evidence="1" id="KW-1133">Transmembrane helix</keyword>
<evidence type="ECO:0000313" key="2">
    <source>
        <dbReference type="EMBL" id="TWG00164.1"/>
    </source>
</evidence>
<keyword evidence="1" id="KW-0472">Membrane</keyword>
<sequence length="132" mass="13886">MRDSKRWQVRLLGGAGMALLPWMVVLALTLRDATGWVLLDLAEAASLVGTAALLRRDGQWHRVCAALAALLLVSDAGFDLGSATTGSDLWTALAMALGAELPLAALCAVLVLHRSRPVRALLPVRPVLALAA</sequence>
<comment type="caution">
    <text evidence="2">The sequence shown here is derived from an EMBL/GenBank/DDBJ whole genome shotgun (WGS) entry which is preliminary data.</text>
</comment>
<dbReference type="RefSeq" id="WP_211786224.1">
    <property type="nucleotide sequence ID" value="NZ_BAAAMZ010000016.1"/>
</dbReference>
<evidence type="ECO:0000256" key="1">
    <source>
        <dbReference type="SAM" id="Phobius"/>
    </source>
</evidence>
<dbReference type="Proteomes" id="UP000317940">
    <property type="component" value="Unassembled WGS sequence"/>
</dbReference>
<name>A0A561ULC8_9ACTN</name>
<protein>
    <submittedName>
        <fullName evidence="2">Uncharacterized protein</fullName>
    </submittedName>
</protein>
<evidence type="ECO:0000313" key="3">
    <source>
        <dbReference type="Proteomes" id="UP000317940"/>
    </source>
</evidence>
<keyword evidence="1" id="KW-0812">Transmembrane</keyword>
<keyword evidence="3" id="KW-1185">Reference proteome</keyword>
<reference evidence="2 3" key="1">
    <citation type="submission" date="2019-06" db="EMBL/GenBank/DDBJ databases">
        <title>Sequencing the genomes of 1000 actinobacteria strains.</title>
        <authorList>
            <person name="Klenk H.-P."/>
        </authorList>
    </citation>
    <scope>NUCLEOTIDE SEQUENCE [LARGE SCALE GENOMIC DNA]</scope>
    <source>
        <strain evidence="2 3">DSM 44826</strain>
    </source>
</reference>
<feature type="transmembrane region" description="Helical" evidence="1">
    <location>
        <begin position="89"/>
        <end position="112"/>
    </location>
</feature>
<dbReference type="AlphaFoldDB" id="A0A561ULC8"/>
<organism evidence="2 3">
    <name type="scientific">Kitasatospora viridis</name>
    <dbReference type="NCBI Taxonomy" id="281105"/>
    <lineage>
        <taxon>Bacteria</taxon>
        <taxon>Bacillati</taxon>
        <taxon>Actinomycetota</taxon>
        <taxon>Actinomycetes</taxon>
        <taxon>Kitasatosporales</taxon>
        <taxon>Streptomycetaceae</taxon>
        <taxon>Kitasatospora</taxon>
    </lineage>
</organism>
<dbReference type="EMBL" id="VIWT01000001">
    <property type="protein sequence ID" value="TWG00164.1"/>
    <property type="molecule type" value="Genomic_DNA"/>
</dbReference>